<dbReference type="CDD" id="cd04301">
    <property type="entry name" value="NAT_SF"/>
    <property type="match status" value="1"/>
</dbReference>
<accession>Q2PTB3</accession>
<dbReference type="InterPro" id="IPR000182">
    <property type="entry name" value="GNAT_dom"/>
</dbReference>
<dbReference type="RefSeq" id="WP_063840332.1">
    <property type="nucleotide sequence ID" value="NG_047320.1"/>
</dbReference>
<dbReference type="Gene3D" id="3.40.630.30">
    <property type="match status" value="1"/>
</dbReference>
<dbReference type="GO" id="GO:0016747">
    <property type="term" value="F:acyltransferase activity, transferring groups other than amino-acyl groups"/>
    <property type="evidence" value="ECO:0007669"/>
    <property type="project" value="InterPro"/>
</dbReference>
<keyword evidence="2" id="KW-0808">Transferase</keyword>
<dbReference type="SMR" id="Q2PTB3"/>
<protein>
    <submittedName>
        <fullName evidence="2">Aminoglycoside-6'-N-acetyltransferase</fullName>
    </submittedName>
    <submittedName>
        <fullName evidence="4">Putative aminoglycoside acetyltransferase</fullName>
    </submittedName>
</protein>
<dbReference type="AlphaFoldDB" id="Q2PTB3"/>
<organism evidence="2">
    <name type="scientific">Pseudomonas aeruginosa</name>
    <dbReference type="NCBI Taxonomy" id="287"/>
    <lineage>
        <taxon>Bacteria</taxon>
        <taxon>Pseudomonadati</taxon>
        <taxon>Pseudomonadota</taxon>
        <taxon>Gammaproteobacteria</taxon>
        <taxon>Pseudomonadales</taxon>
        <taxon>Pseudomonadaceae</taxon>
        <taxon>Pseudomonas</taxon>
    </lineage>
</organism>
<dbReference type="SUPFAM" id="SSF55729">
    <property type="entry name" value="Acyl-CoA N-acyltransferases (Nat)"/>
    <property type="match status" value="1"/>
</dbReference>
<dbReference type="InterPro" id="IPR016181">
    <property type="entry name" value="Acyl_CoA_acyltransferase"/>
</dbReference>
<feature type="domain" description="N-acetyltransferase" evidence="1">
    <location>
        <begin position="6"/>
        <end position="133"/>
    </location>
</feature>
<dbReference type="PROSITE" id="PS51186">
    <property type="entry name" value="GNAT"/>
    <property type="match status" value="1"/>
</dbReference>
<evidence type="ECO:0000313" key="3">
    <source>
        <dbReference type="EMBL" id="ACI96247.1"/>
    </source>
</evidence>
<sequence>MKYSLNPIRPEESHDWLRLRDLLWEADDHAIEIARFFTGELEETVEVLIARDLEGRAVGHVELSIREDIDGLNGVKTGYIEGLYVDVLHRSSGLVRQFLRASEQWAKDQGCSAFASDRQDRVIIHRRFSGGSA</sequence>
<dbReference type="EMBL" id="DQ302723">
    <property type="protein sequence ID" value="ABC17631.1"/>
    <property type="molecule type" value="Genomic_DNA"/>
</dbReference>
<name>Q2PTB3_PSEAI</name>
<evidence type="ECO:0000313" key="4">
    <source>
        <dbReference type="EMBL" id="BAS29520.1"/>
    </source>
</evidence>
<dbReference type="NCBIfam" id="NF000152">
    <property type="entry name" value="AAC_6p_A37"/>
    <property type="match status" value="1"/>
</dbReference>
<dbReference type="EMBL" id="FJ267652">
    <property type="protein sequence ID" value="ACI96247.1"/>
    <property type="molecule type" value="Genomic_DNA"/>
</dbReference>
<evidence type="ECO:0000259" key="1">
    <source>
        <dbReference type="PROSITE" id="PS51186"/>
    </source>
</evidence>
<reference evidence="3" key="2">
    <citation type="submission" date="2008-10" db="EMBL/GenBank/DDBJ databases">
        <title>Molecular characterization of metallo-beta-lactamase-producing Pseudomonas aeruginosa isolates from a university hospital, Thailand.</title>
        <authorList>
            <person name="Chanawong A."/>
            <person name="Sopasri S."/>
            <person name="Lulitanond A."/>
            <person name="Sribenjalux P."/>
            <person name="Wilailuckana C."/>
        </authorList>
    </citation>
    <scope>NUCLEOTIDE SEQUENCE</scope>
    <source>
        <strain evidence="3">PA28-KKU</strain>
    </source>
</reference>
<reference evidence="2" key="1">
    <citation type="submission" date="2005-11" db="EMBL/GenBank/DDBJ databases">
        <title>Class 1 integron containing blaVIM-2 in a metallo-beta-lactamase-producing Pseudomonas aeruginosa clinical strain from Thailand.</title>
        <authorList>
            <person name="Chanawong A."/>
            <person name="Songsri J."/>
            <person name="Lulitanond A."/>
            <person name="Charoensri N."/>
            <person name="Srigulbutr S."/>
            <person name="Homchampa P."/>
            <person name="Vorachit M."/>
        </authorList>
    </citation>
    <scope>NUCLEOTIDE SEQUENCE</scope>
</reference>
<gene>
    <name evidence="2" type="primary">aac(6')</name>
</gene>
<dbReference type="EMBL" id="LC075717">
    <property type="protein sequence ID" value="BAS29520.1"/>
    <property type="molecule type" value="Genomic_DNA"/>
</dbReference>
<reference evidence="4" key="3">
    <citation type="submission" date="2015-08" db="EMBL/GenBank/DDBJ databases">
        <title>Complete DNA Sequence of Pseudomonas syringae pv. actinidiae, the Causal Agent of Kiwifruit Canker Disease.</title>
        <authorList>
            <person name="Rikkerink E.H.A."/>
            <person name="Fineran P.C."/>
        </authorList>
    </citation>
    <scope>NUCLEOTIDE SEQUENCE</scope>
    <source>
        <strain evidence="4">NCGM 2991</strain>
    </source>
</reference>
<dbReference type="Pfam" id="PF00583">
    <property type="entry name" value="Acetyltransf_1"/>
    <property type="match status" value="1"/>
</dbReference>
<evidence type="ECO:0000313" key="2">
    <source>
        <dbReference type="EMBL" id="ABC17631.1"/>
    </source>
</evidence>
<proteinExistence type="predicted"/>